<dbReference type="InterPro" id="IPR036771">
    <property type="entry name" value="ATPsynth_dsu/esu_N"/>
</dbReference>
<reference evidence="3 4" key="1">
    <citation type="submission" date="2019-04" db="EMBL/GenBank/DDBJ databases">
        <title>Sphingobacterium olei sp. nov., isolated from oil-contaminated soil.</title>
        <authorList>
            <person name="Liu B."/>
        </authorList>
    </citation>
    <scope>NUCLEOTIDE SEQUENCE [LARGE SCALE GENOMIC DNA]</scope>
    <source>
        <strain evidence="3 4">Y3L14</strain>
    </source>
</reference>
<keyword evidence="1" id="KW-0066">ATP synthesis</keyword>
<dbReference type="NCBIfam" id="TIGR03166">
    <property type="entry name" value="alt_F1F0_F1_eps"/>
    <property type="match status" value="1"/>
</dbReference>
<dbReference type="GO" id="GO:0015986">
    <property type="term" value="P:proton motive force-driven ATP synthesis"/>
    <property type="evidence" value="ECO:0007669"/>
    <property type="project" value="InterPro"/>
</dbReference>
<dbReference type="EMBL" id="SUKA01000002">
    <property type="protein sequence ID" value="TJY67148.1"/>
    <property type="molecule type" value="Genomic_DNA"/>
</dbReference>
<sequence length="129" mass="14312">MQLKILLPSRIFAAITHVKRIVAETATGQYGFLPQRLDCTAALVPGILSYETTDADVVYIAIDQGVMVKTGEIVVVSVRNAIGGAHLGKLHEAVDQEFKLLSENEKNVKQVMAKMESSFMLRLLRFQEH</sequence>
<dbReference type="Pfam" id="PF02823">
    <property type="entry name" value="ATP-synt_DE_N"/>
    <property type="match status" value="1"/>
</dbReference>
<dbReference type="NCBIfam" id="NF004871">
    <property type="entry name" value="PRK06228.1"/>
    <property type="match status" value="1"/>
</dbReference>
<dbReference type="OrthoDB" id="9804110at2"/>
<comment type="caution">
    <text evidence="3">The sequence shown here is derived from an EMBL/GenBank/DDBJ whole genome shotgun (WGS) entry which is preliminary data.</text>
</comment>
<protein>
    <submittedName>
        <fullName evidence="3">F0F1 ATP synthase subunit epsilon</fullName>
    </submittedName>
</protein>
<evidence type="ECO:0000256" key="1">
    <source>
        <dbReference type="ARBA" id="ARBA00023196"/>
    </source>
</evidence>
<feature type="domain" description="ATP synthase F1 complex delta/epsilon subunit N-terminal" evidence="2">
    <location>
        <begin position="1"/>
        <end position="81"/>
    </location>
</feature>
<dbReference type="Gene3D" id="2.60.15.10">
    <property type="entry name" value="F0F1 ATP synthase delta/epsilon subunit, N-terminal"/>
    <property type="match status" value="1"/>
</dbReference>
<evidence type="ECO:0000259" key="2">
    <source>
        <dbReference type="Pfam" id="PF02823"/>
    </source>
</evidence>
<dbReference type="InterPro" id="IPR020546">
    <property type="entry name" value="ATP_synth_F1_dsu/esu_N"/>
</dbReference>
<name>A0A4U0H650_9SPHI</name>
<evidence type="ECO:0000313" key="3">
    <source>
        <dbReference type="EMBL" id="TJY67148.1"/>
    </source>
</evidence>
<evidence type="ECO:0000313" key="4">
    <source>
        <dbReference type="Proteomes" id="UP000309872"/>
    </source>
</evidence>
<proteinExistence type="predicted"/>
<accession>A0A4U0H650</accession>
<dbReference type="AlphaFoldDB" id="A0A4U0H650"/>
<dbReference type="InterPro" id="IPR024037">
    <property type="entry name" value="Alt_ATP_synth_F1_esu"/>
</dbReference>
<keyword evidence="1" id="KW-0139">CF(1)</keyword>
<dbReference type="SUPFAM" id="SSF51344">
    <property type="entry name" value="Epsilon subunit of F1F0-ATP synthase N-terminal domain"/>
    <property type="match status" value="1"/>
</dbReference>
<dbReference type="Proteomes" id="UP000309872">
    <property type="component" value="Unassembled WGS sequence"/>
</dbReference>
<keyword evidence="4" id="KW-1185">Reference proteome</keyword>
<gene>
    <name evidence="3" type="ORF">FAZ19_07525</name>
</gene>
<organism evidence="3 4">
    <name type="scientific">Sphingobacterium alkalisoli</name>
    <dbReference type="NCBI Taxonomy" id="1874115"/>
    <lineage>
        <taxon>Bacteria</taxon>
        <taxon>Pseudomonadati</taxon>
        <taxon>Bacteroidota</taxon>
        <taxon>Sphingobacteriia</taxon>
        <taxon>Sphingobacteriales</taxon>
        <taxon>Sphingobacteriaceae</taxon>
        <taxon>Sphingobacterium</taxon>
    </lineage>
</organism>
<dbReference type="GO" id="GO:0045259">
    <property type="term" value="C:proton-transporting ATP synthase complex"/>
    <property type="evidence" value="ECO:0007669"/>
    <property type="project" value="UniProtKB-KW"/>
</dbReference>